<feature type="binding site" evidence="1">
    <location>
        <position position="273"/>
    </location>
    <ligand>
        <name>Mg(2+)</name>
        <dbReference type="ChEBI" id="CHEBI:18420"/>
        <label>1</label>
    </ligand>
</feature>
<dbReference type="InterPro" id="IPR036705">
    <property type="entry name" value="Ribosyl_crysJ1_sf"/>
</dbReference>
<dbReference type="GO" id="GO:0046872">
    <property type="term" value="F:metal ion binding"/>
    <property type="evidence" value="ECO:0007669"/>
    <property type="project" value="UniProtKB-KW"/>
</dbReference>
<dbReference type="Pfam" id="PF03747">
    <property type="entry name" value="ADP_ribosyl_GH"/>
    <property type="match status" value="1"/>
</dbReference>
<evidence type="ECO:0000313" key="3">
    <source>
        <dbReference type="Proteomes" id="UP000503336"/>
    </source>
</evidence>
<sequence>MNRKKGALLGALVADAAAMGLHWLYDQARIAEIAGGAPEFRTPNGADFLGPDGRSLGYFAHGGKRPGAPSHYGAQMLAMADSLARTDTYDAEDYARSFQEWFGYGGRWTGYIDRPTRATLDAMARTEAEAEGGPFDRCGADDAQLPAVSKLPPLVVRHHGEAGLAAMVESAVRVTNAREDAVDWGLATAAMIGAALDGATPARAAEAARGVSDKIDGQIDAALAMRAAPAEEVARAFALHCQLEVAFPVIVHLIATATGFADAARANIRAGGDSCGRAIPMGAVLGACFSGDEARAIPRDWLARVDVPGSLAALV</sequence>
<keyword evidence="3" id="KW-1185">Reference proteome</keyword>
<keyword evidence="1" id="KW-0460">Magnesium</keyword>
<dbReference type="RefSeq" id="WP_165099388.1">
    <property type="nucleotide sequence ID" value="NZ_CP049056.1"/>
</dbReference>
<accession>A0A7L5BWN8</accession>
<comment type="cofactor">
    <cofactor evidence="1">
        <name>Mg(2+)</name>
        <dbReference type="ChEBI" id="CHEBI:18420"/>
    </cofactor>
    <text evidence="1">Binds 2 magnesium ions per subunit.</text>
</comment>
<dbReference type="PANTHER" id="PTHR16222">
    <property type="entry name" value="ADP-RIBOSYLGLYCOHYDROLASE"/>
    <property type="match status" value="1"/>
</dbReference>
<dbReference type="Proteomes" id="UP000503336">
    <property type="component" value="Chromosome"/>
</dbReference>
<keyword evidence="2" id="KW-0378">Hydrolase</keyword>
<dbReference type="SUPFAM" id="SSF101478">
    <property type="entry name" value="ADP-ribosylglycohydrolase"/>
    <property type="match status" value="1"/>
</dbReference>
<evidence type="ECO:0000313" key="2">
    <source>
        <dbReference type="EMBL" id="QIE56315.1"/>
    </source>
</evidence>
<protein>
    <submittedName>
        <fullName evidence="2">ADP-ribosylglycohydrolase family protein</fullName>
    </submittedName>
</protein>
<dbReference type="AlphaFoldDB" id="A0A7L5BWN8"/>
<keyword evidence="1" id="KW-0479">Metal-binding</keyword>
<dbReference type="EMBL" id="CP049056">
    <property type="protein sequence ID" value="QIE56315.1"/>
    <property type="molecule type" value="Genomic_DNA"/>
</dbReference>
<dbReference type="InterPro" id="IPR050792">
    <property type="entry name" value="ADP-ribosylglycohydrolase"/>
</dbReference>
<dbReference type="GO" id="GO:0016787">
    <property type="term" value="F:hydrolase activity"/>
    <property type="evidence" value="ECO:0007669"/>
    <property type="project" value="UniProtKB-KW"/>
</dbReference>
<organism evidence="2 3">
    <name type="scientific">Pikeienuella piscinae</name>
    <dbReference type="NCBI Taxonomy" id="2748098"/>
    <lineage>
        <taxon>Bacteria</taxon>
        <taxon>Pseudomonadati</taxon>
        <taxon>Pseudomonadota</taxon>
        <taxon>Alphaproteobacteria</taxon>
        <taxon>Rhodobacterales</taxon>
        <taxon>Paracoccaceae</taxon>
        <taxon>Pikeienuella</taxon>
    </lineage>
</organism>
<name>A0A7L5BWN8_9RHOB</name>
<gene>
    <name evidence="2" type="ORF">G5B40_13085</name>
</gene>
<dbReference type="Gene3D" id="1.10.4080.10">
    <property type="entry name" value="ADP-ribosylation/Crystallin J1"/>
    <property type="match status" value="1"/>
</dbReference>
<dbReference type="PANTHER" id="PTHR16222:SF17">
    <property type="entry name" value="SELENOPROTEIN J"/>
    <property type="match status" value="1"/>
</dbReference>
<dbReference type="KEGG" id="hdh:G5B40_13085"/>
<dbReference type="InterPro" id="IPR005502">
    <property type="entry name" value="Ribosyl_crysJ1"/>
</dbReference>
<proteinExistence type="predicted"/>
<evidence type="ECO:0000256" key="1">
    <source>
        <dbReference type="PIRSR" id="PIRSR605502-1"/>
    </source>
</evidence>
<reference evidence="2 3" key="1">
    <citation type="submission" date="2020-02" db="EMBL/GenBank/DDBJ databases">
        <title>complete genome sequence of Rhodobacteraceae bacterium.</title>
        <authorList>
            <person name="Park J."/>
            <person name="Kim Y.-S."/>
            <person name="Kim K.-H."/>
        </authorList>
    </citation>
    <scope>NUCLEOTIDE SEQUENCE [LARGE SCALE GENOMIC DNA]</scope>
    <source>
        <strain evidence="2 3">RR4-56</strain>
    </source>
</reference>